<feature type="signal peptide" evidence="1">
    <location>
        <begin position="1"/>
        <end position="20"/>
    </location>
</feature>
<reference evidence="3" key="1">
    <citation type="submission" date="2021-03" db="EMBL/GenBank/DDBJ databases">
        <title>novel species isolated from a fishpond in China.</title>
        <authorList>
            <person name="Lu H."/>
            <person name="Cai Z."/>
        </authorList>
    </citation>
    <scope>NUCLEOTIDE SEQUENCE</scope>
    <source>
        <strain evidence="3">JCM 30855</strain>
    </source>
</reference>
<dbReference type="Gene3D" id="3.40.190.10">
    <property type="entry name" value="Periplasmic binding protein-like II"/>
    <property type="match status" value="1"/>
</dbReference>
<keyword evidence="4" id="KW-1185">Reference proteome</keyword>
<evidence type="ECO:0000259" key="2">
    <source>
        <dbReference type="Pfam" id="PF00497"/>
    </source>
</evidence>
<evidence type="ECO:0000313" key="4">
    <source>
        <dbReference type="Proteomes" id="UP000664654"/>
    </source>
</evidence>
<dbReference type="AlphaFoldDB" id="A0A939DQD9"/>
<accession>A0A939DQD9</accession>
<feature type="chain" id="PRO_5038105823" evidence="1">
    <location>
        <begin position="21"/>
        <end position="190"/>
    </location>
</feature>
<protein>
    <submittedName>
        <fullName evidence="3">Transporter substrate-binding domain-containing protein</fullName>
    </submittedName>
</protein>
<evidence type="ECO:0000256" key="1">
    <source>
        <dbReference type="SAM" id="SignalP"/>
    </source>
</evidence>
<dbReference type="EMBL" id="JAFKCV010000011">
    <property type="protein sequence ID" value="MBN7826882.1"/>
    <property type="molecule type" value="Genomic_DNA"/>
</dbReference>
<organism evidence="3 4">
    <name type="scientific">Bowmanella dokdonensis</name>
    <dbReference type="NCBI Taxonomy" id="751969"/>
    <lineage>
        <taxon>Bacteria</taxon>
        <taxon>Pseudomonadati</taxon>
        <taxon>Pseudomonadota</taxon>
        <taxon>Gammaproteobacteria</taxon>
        <taxon>Alteromonadales</taxon>
        <taxon>Alteromonadaceae</taxon>
        <taxon>Bowmanella</taxon>
    </lineage>
</organism>
<dbReference type="InterPro" id="IPR001638">
    <property type="entry name" value="Solute-binding_3/MltF_N"/>
</dbReference>
<comment type="caution">
    <text evidence="3">The sequence shown here is derived from an EMBL/GenBank/DDBJ whole genome shotgun (WGS) entry which is preliminary data.</text>
</comment>
<dbReference type="SUPFAM" id="SSF53850">
    <property type="entry name" value="Periplasmic binding protein-like II"/>
    <property type="match status" value="1"/>
</dbReference>
<dbReference type="RefSeq" id="WP_206574993.1">
    <property type="nucleotide sequence ID" value="NZ_JAFKCV010000011.1"/>
</dbReference>
<proteinExistence type="predicted"/>
<keyword evidence="1" id="KW-0732">Signal</keyword>
<evidence type="ECO:0000313" key="3">
    <source>
        <dbReference type="EMBL" id="MBN7826882.1"/>
    </source>
</evidence>
<sequence>MKTALRFHLCWLIFCWPALASEANSLAMGVDRYPPLQVILPNGKVTGENVVVTRALADRLGLTLSFTGDIPSNRCLQWLKEGSVDIMTGLLDSGEQRKHSHLAKGRVDAVRCTRNYGEFIVNQHPQYQQNLPMAQYSVSAVTPVYVGLSKNSRFTKRADDIARTAASMLEDGTFTRLIMEFQQRFPQYYP</sequence>
<gene>
    <name evidence="3" type="ORF">J0A66_16725</name>
</gene>
<name>A0A939DQD9_9ALTE</name>
<dbReference type="Pfam" id="PF00497">
    <property type="entry name" value="SBP_bac_3"/>
    <property type="match status" value="1"/>
</dbReference>
<feature type="domain" description="Solute-binding protein family 3/N-terminal" evidence="2">
    <location>
        <begin position="28"/>
        <end position="177"/>
    </location>
</feature>
<dbReference type="Proteomes" id="UP000664654">
    <property type="component" value="Unassembled WGS sequence"/>
</dbReference>